<feature type="transmembrane region" description="Helical" evidence="1">
    <location>
        <begin position="60"/>
        <end position="83"/>
    </location>
</feature>
<dbReference type="AlphaFoldDB" id="A0A369QM78"/>
<evidence type="ECO:0008006" key="4">
    <source>
        <dbReference type="Google" id="ProtNLM"/>
    </source>
</evidence>
<proteinExistence type="predicted"/>
<evidence type="ECO:0000256" key="1">
    <source>
        <dbReference type="SAM" id="Phobius"/>
    </source>
</evidence>
<evidence type="ECO:0000313" key="3">
    <source>
        <dbReference type="Proteomes" id="UP000253919"/>
    </source>
</evidence>
<reference evidence="2 3" key="1">
    <citation type="submission" date="2018-04" db="EMBL/GenBank/DDBJ databases">
        <title>Adhaeribacter sp. HMF7616 genome sequencing and assembly.</title>
        <authorList>
            <person name="Kang H."/>
            <person name="Kang J."/>
            <person name="Cha I."/>
            <person name="Kim H."/>
            <person name="Joh K."/>
        </authorList>
    </citation>
    <scope>NUCLEOTIDE SEQUENCE [LARGE SCALE GENOMIC DNA]</scope>
    <source>
        <strain evidence="2 3">HMF7616</strain>
    </source>
</reference>
<keyword evidence="1" id="KW-0812">Transmembrane</keyword>
<evidence type="ECO:0000313" key="2">
    <source>
        <dbReference type="EMBL" id="RDC65472.1"/>
    </source>
</evidence>
<comment type="caution">
    <text evidence="2">The sequence shown here is derived from an EMBL/GenBank/DDBJ whole genome shotgun (WGS) entry which is preliminary data.</text>
</comment>
<keyword evidence="1" id="KW-1133">Transmembrane helix</keyword>
<sequence>MLQYIDGILMLLCICLVLIIPLKIYFTYFNIYLSIVLISLCIYFYKAFSLKFESDKWKTTLVLLIAFDLILMIIPNNSILAYLNLKYNRWSPNLQKKDFKGSPKDNQVFSAIIDTEILYRVNKAYNYPAGTVISIMDPYNSYVMEQPQNTGPTLRNLAEKYLLKHEQTHFDITEFYVKKINEKLASKWLLNEQEASYIIEQATKENNKTHLLYDSLTNHGRDTLQQSRWSREYREKLKIN</sequence>
<keyword evidence="1" id="KW-0472">Membrane</keyword>
<feature type="transmembrane region" description="Helical" evidence="1">
    <location>
        <begin position="7"/>
        <end position="25"/>
    </location>
</feature>
<organism evidence="2 3">
    <name type="scientific">Adhaeribacter pallidiroseus</name>
    <dbReference type="NCBI Taxonomy" id="2072847"/>
    <lineage>
        <taxon>Bacteria</taxon>
        <taxon>Pseudomonadati</taxon>
        <taxon>Bacteroidota</taxon>
        <taxon>Cytophagia</taxon>
        <taxon>Cytophagales</taxon>
        <taxon>Hymenobacteraceae</taxon>
        <taxon>Adhaeribacter</taxon>
    </lineage>
</organism>
<dbReference type="OrthoDB" id="5431540at2"/>
<protein>
    <recommendedName>
        <fullName evidence="4">DUF922 domain-containing protein</fullName>
    </recommendedName>
</protein>
<feature type="transmembrane region" description="Helical" evidence="1">
    <location>
        <begin position="31"/>
        <end position="48"/>
    </location>
</feature>
<keyword evidence="3" id="KW-1185">Reference proteome</keyword>
<gene>
    <name evidence="2" type="ORF">AHMF7616_04102</name>
</gene>
<dbReference type="RefSeq" id="WP_147275736.1">
    <property type="nucleotide sequence ID" value="NZ_QASA01000001.1"/>
</dbReference>
<dbReference type="EMBL" id="QASA01000001">
    <property type="protein sequence ID" value="RDC65472.1"/>
    <property type="molecule type" value="Genomic_DNA"/>
</dbReference>
<dbReference type="Proteomes" id="UP000253919">
    <property type="component" value="Unassembled WGS sequence"/>
</dbReference>
<accession>A0A369QM78</accession>
<name>A0A369QM78_9BACT</name>